<evidence type="ECO:0000313" key="1">
    <source>
        <dbReference type="EMBL" id="KAG7377908.1"/>
    </source>
</evidence>
<name>A0A8T1VCT0_9STRA</name>
<dbReference type="AlphaFoldDB" id="A0A8T1VCT0"/>
<gene>
    <name evidence="1" type="ORF">PHYPSEUDO_010867</name>
</gene>
<sequence length="182" mass="20889">MHYWGGRFEKSVAFTSMLFNQMQRHAAVQKAARVGVTHEYPESTEAKWLKAGLLRLLSLVGGSVPFSPSERAATRPKLGAMRYRYGIALHWVTIAPPEHDDLLLHRIAVLREQTAWNDSNCVFARKECMFEDFPLSLRDSARARLKVSVQYPALSAQVFERRVKSLTRDIIRCRDSKLDTRK</sequence>
<evidence type="ECO:0000313" key="2">
    <source>
        <dbReference type="Proteomes" id="UP000694044"/>
    </source>
</evidence>
<keyword evidence="2" id="KW-1185">Reference proteome</keyword>
<proteinExistence type="predicted"/>
<organism evidence="1 2">
    <name type="scientific">Phytophthora pseudosyringae</name>
    <dbReference type="NCBI Taxonomy" id="221518"/>
    <lineage>
        <taxon>Eukaryota</taxon>
        <taxon>Sar</taxon>
        <taxon>Stramenopiles</taxon>
        <taxon>Oomycota</taxon>
        <taxon>Peronosporomycetes</taxon>
        <taxon>Peronosporales</taxon>
        <taxon>Peronosporaceae</taxon>
        <taxon>Phytophthora</taxon>
    </lineage>
</organism>
<accession>A0A8T1VCT0</accession>
<protein>
    <submittedName>
        <fullName evidence="1">Uncharacterized protein</fullName>
    </submittedName>
</protein>
<reference evidence="1" key="1">
    <citation type="submission" date="2021-02" db="EMBL/GenBank/DDBJ databases">
        <authorList>
            <person name="Palmer J.M."/>
        </authorList>
    </citation>
    <scope>NUCLEOTIDE SEQUENCE</scope>
    <source>
        <strain evidence="1">SCRP734</strain>
    </source>
</reference>
<dbReference type="OrthoDB" id="128783at2759"/>
<dbReference type="Proteomes" id="UP000694044">
    <property type="component" value="Unassembled WGS sequence"/>
</dbReference>
<comment type="caution">
    <text evidence="1">The sequence shown here is derived from an EMBL/GenBank/DDBJ whole genome shotgun (WGS) entry which is preliminary data.</text>
</comment>
<dbReference type="EMBL" id="JAGDFM010000472">
    <property type="protein sequence ID" value="KAG7377908.1"/>
    <property type="molecule type" value="Genomic_DNA"/>
</dbReference>